<dbReference type="EMBL" id="CAXHTB010000012">
    <property type="protein sequence ID" value="CAL0316145.1"/>
    <property type="molecule type" value="Genomic_DNA"/>
</dbReference>
<evidence type="ECO:0000313" key="2">
    <source>
        <dbReference type="Proteomes" id="UP001497480"/>
    </source>
</evidence>
<name>A0AAV1X3E8_LUPLU</name>
<accession>A0AAV1X3E8</accession>
<organism evidence="1 2">
    <name type="scientific">Lupinus luteus</name>
    <name type="common">European yellow lupine</name>
    <dbReference type="NCBI Taxonomy" id="3873"/>
    <lineage>
        <taxon>Eukaryota</taxon>
        <taxon>Viridiplantae</taxon>
        <taxon>Streptophyta</taxon>
        <taxon>Embryophyta</taxon>
        <taxon>Tracheophyta</taxon>
        <taxon>Spermatophyta</taxon>
        <taxon>Magnoliopsida</taxon>
        <taxon>eudicotyledons</taxon>
        <taxon>Gunneridae</taxon>
        <taxon>Pentapetalae</taxon>
        <taxon>rosids</taxon>
        <taxon>fabids</taxon>
        <taxon>Fabales</taxon>
        <taxon>Fabaceae</taxon>
        <taxon>Papilionoideae</taxon>
        <taxon>50 kb inversion clade</taxon>
        <taxon>genistoids sensu lato</taxon>
        <taxon>core genistoids</taxon>
        <taxon>Genisteae</taxon>
        <taxon>Lupinus</taxon>
    </lineage>
</organism>
<dbReference type="AlphaFoldDB" id="A0AAV1X3E8"/>
<comment type="caution">
    <text evidence="1">The sequence shown here is derived from an EMBL/GenBank/DDBJ whole genome shotgun (WGS) entry which is preliminary data.</text>
</comment>
<sequence>MHIGYSFSIIMDKKHKKNYRYDGYSLLVLEKRCASSDGYGASIFVAANDFTESH</sequence>
<dbReference type="Proteomes" id="UP001497480">
    <property type="component" value="Unassembled WGS sequence"/>
</dbReference>
<protein>
    <submittedName>
        <fullName evidence="1">Uncharacterized protein</fullName>
    </submittedName>
</protein>
<proteinExistence type="predicted"/>
<gene>
    <name evidence="1" type="ORF">LLUT_LOCUS17205</name>
</gene>
<keyword evidence="2" id="KW-1185">Reference proteome</keyword>
<reference evidence="1 2" key="1">
    <citation type="submission" date="2024-03" db="EMBL/GenBank/DDBJ databases">
        <authorList>
            <person name="Martinez-Hernandez J."/>
        </authorList>
    </citation>
    <scope>NUCLEOTIDE SEQUENCE [LARGE SCALE GENOMIC DNA]</scope>
</reference>
<evidence type="ECO:0000313" key="1">
    <source>
        <dbReference type="EMBL" id="CAL0316145.1"/>
    </source>
</evidence>